<proteinExistence type="predicted"/>
<organism>
    <name type="scientific">Branchiostoma floridae</name>
    <name type="common">Florida lancelet</name>
    <name type="synonym">Amphioxus</name>
    <dbReference type="NCBI Taxonomy" id="7739"/>
    <lineage>
        <taxon>Eukaryota</taxon>
        <taxon>Metazoa</taxon>
        <taxon>Chordata</taxon>
        <taxon>Cephalochordata</taxon>
        <taxon>Leptocardii</taxon>
        <taxon>Amphioxiformes</taxon>
        <taxon>Branchiostomatidae</taxon>
        <taxon>Branchiostoma</taxon>
    </lineage>
</organism>
<evidence type="ECO:0000256" key="1">
    <source>
        <dbReference type="SAM" id="MobiDB-lite"/>
    </source>
</evidence>
<dbReference type="InParanoid" id="C3ZJ92"/>
<dbReference type="InterPro" id="IPR034609">
    <property type="entry name" value="Syce2"/>
</dbReference>
<protein>
    <recommendedName>
        <fullName evidence="3">Synaptonemal complex central element protein 2</fullName>
    </recommendedName>
</protein>
<name>C3ZJ92_BRAFL</name>
<dbReference type="STRING" id="7739.C3ZJ92"/>
<accession>C3ZJ92</accession>
<reference evidence="2" key="1">
    <citation type="journal article" date="2008" name="Nature">
        <title>The amphioxus genome and the evolution of the chordate karyotype.</title>
        <authorList>
            <consortium name="US DOE Joint Genome Institute (JGI-PGF)"/>
            <person name="Putnam N.H."/>
            <person name="Butts T."/>
            <person name="Ferrier D.E.K."/>
            <person name="Furlong R.F."/>
            <person name="Hellsten U."/>
            <person name="Kawashima T."/>
            <person name="Robinson-Rechavi M."/>
            <person name="Shoguchi E."/>
            <person name="Terry A."/>
            <person name="Yu J.-K."/>
            <person name="Benito-Gutierrez E.L."/>
            <person name="Dubchak I."/>
            <person name="Garcia-Fernandez J."/>
            <person name="Gibson-Brown J.J."/>
            <person name="Grigoriev I.V."/>
            <person name="Horton A.C."/>
            <person name="de Jong P.J."/>
            <person name="Jurka J."/>
            <person name="Kapitonov V.V."/>
            <person name="Kohara Y."/>
            <person name="Kuroki Y."/>
            <person name="Lindquist E."/>
            <person name="Lucas S."/>
            <person name="Osoegawa K."/>
            <person name="Pennacchio L.A."/>
            <person name="Salamov A.A."/>
            <person name="Satou Y."/>
            <person name="Sauka-Spengler T."/>
            <person name="Schmutz J."/>
            <person name="Shin-I T."/>
            <person name="Toyoda A."/>
            <person name="Bronner-Fraser M."/>
            <person name="Fujiyama A."/>
            <person name="Holland L.Z."/>
            <person name="Holland P.W.H."/>
            <person name="Satoh N."/>
            <person name="Rokhsar D.S."/>
        </authorList>
    </citation>
    <scope>NUCLEOTIDE SEQUENCE [LARGE SCALE GENOMIC DNA]</scope>
    <source>
        <strain evidence="2">S238N-H82</strain>
        <tissue evidence="2">Testes</tissue>
    </source>
</reference>
<feature type="compositionally biased region" description="Basic and acidic residues" evidence="1">
    <location>
        <begin position="19"/>
        <end position="34"/>
    </location>
</feature>
<dbReference type="GO" id="GO:0000801">
    <property type="term" value="C:central element"/>
    <property type="evidence" value="ECO:0007669"/>
    <property type="project" value="InterPro"/>
</dbReference>
<sequence length="185" mass="20407">METRSTSAKAGTVPASQQESRDATKDDKMFKHPGEPAATRETAVQEAPTSETDSVSYSEPAIPAFTSETLTENPMASTIESGMPTREMLNQSAQKLVDDINSKRKRDAALLSDFKKALEIQVGNSCSLLESSMYQTYETTGGRMQEKLQELFAVLDRVSKLEAELKQFRQALGMLYTDVQAPQTQ</sequence>
<dbReference type="EMBL" id="GG666631">
    <property type="protein sequence ID" value="EEN47423.1"/>
    <property type="molecule type" value="Genomic_DNA"/>
</dbReference>
<evidence type="ECO:0000313" key="2">
    <source>
        <dbReference type="EMBL" id="EEN47423.1"/>
    </source>
</evidence>
<feature type="region of interest" description="Disordered" evidence="1">
    <location>
        <begin position="1"/>
        <end position="61"/>
    </location>
</feature>
<dbReference type="AlphaFoldDB" id="C3ZJ92"/>
<feature type="compositionally biased region" description="Polar residues" evidence="1">
    <location>
        <begin position="1"/>
        <end position="18"/>
    </location>
</feature>
<dbReference type="PANTHER" id="PTHR28398:SF1">
    <property type="entry name" value="SYNAPTONEMAL COMPLEX CENTRAL ELEMENT PROTEIN 2"/>
    <property type="match status" value="1"/>
</dbReference>
<feature type="compositionally biased region" description="Polar residues" evidence="1">
    <location>
        <begin position="47"/>
        <end position="57"/>
    </location>
</feature>
<dbReference type="GO" id="GO:0007130">
    <property type="term" value="P:synaptonemal complex assembly"/>
    <property type="evidence" value="ECO:0007669"/>
    <property type="project" value="InterPro"/>
</dbReference>
<dbReference type="PANTHER" id="PTHR28398">
    <property type="entry name" value="SYNAPTONEMAL COMPLEX CENTRAL ELEMENT PROTEIN 2"/>
    <property type="match status" value="1"/>
</dbReference>
<evidence type="ECO:0008006" key="3">
    <source>
        <dbReference type="Google" id="ProtNLM"/>
    </source>
</evidence>
<dbReference type="eggNOG" id="ENOG502S7EK">
    <property type="taxonomic scope" value="Eukaryota"/>
</dbReference>
<gene>
    <name evidence="2" type="ORF">BRAFLDRAFT_69975</name>
</gene>